<evidence type="ECO:0000313" key="2">
    <source>
        <dbReference type="Proteomes" id="UP000321947"/>
    </source>
</evidence>
<proteinExistence type="predicted"/>
<reference evidence="1 2" key="1">
    <citation type="submission" date="2019-08" db="EMBL/GenBank/DDBJ databases">
        <title>Draft genome sequences of two oriental melons (Cucumis melo L. var makuwa).</title>
        <authorList>
            <person name="Kwon S.-Y."/>
        </authorList>
    </citation>
    <scope>NUCLEOTIDE SEQUENCE [LARGE SCALE GENOMIC DNA]</scope>
    <source>
        <strain evidence="2">cv. Chang Bougi</strain>
        <tissue evidence="1">Leaf</tissue>
    </source>
</reference>
<protein>
    <submittedName>
        <fullName evidence="1">Auxin transporter-like protein 5</fullName>
    </submittedName>
</protein>
<dbReference type="Proteomes" id="UP000321947">
    <property type="component" value="Unassembled WGS sequence"/>
</dbReference>
<name>A0A5D3DG85_CUCMM</name>
<dbReference type="AlphaFoldDB" id="A0A5D3DG85"/>
<evidence type="ECO:0000313" key="1">
    <source>
        <dbReference type="EMBL" id="TYK22614.1"/>
    </source>
</evidence>
<organism evidence="1 2">
    <name type="scientific">Cucumis melo var. makuwa</name>
    <name type="common">Oriental melon</name>
    <dbReference type="NCBI Taxonomy" id="1194695"/>
    <lineage>
        <taxon>Eukaryota</taxon>
        <taxon>Viridiplantae</taxon>
        <taxon>Streptophyta</taxon>
        <taxon>Embryophyta</taxon>
        <taxon>Tracheophyta</taxon>
        <taxon>Spermatophyta</taxon>
        <taxon>Magnoliopsida</taxon>
        <taxon>eudicotyledons</taxon>
        <taxon>Gunneridae</taxon>
        <taxon>Pentapetalae</taxon>
        <taxon>rosids</taxon>
        <taxon>fabids</taxon>
        <taxon>Cucurbitales</taxon>
        <taxon>Cucurbitaceae</taxon>
        <taxon>Benincaseae</taxon>
        <taxon>Cucumis</taxon>
    </lineage>
</organism>
<comment type="caution">
    <text evidence="1">The sequence shown here is derived from an EMBL/GenBank/DDBJ whole genome shotgun (WGS) entry which is preliminary data.</text>
</comment>
<gene>
    <name evidence="1" type="ORF">E5676_scaffold195G00390</name>
</gene>
<accession>A0A5D3DG85</accession>
<sequence length="172" mass="19691">MNRQGVVGKIEVKFLEFPTSFVGVDSPLLRLVQWIIVQPRILVKRKQNYAHYMEATEIQVHQIDGYIIRFHFNACLSHRRVLGLGDELLSHSNAFTLLSESSCCDVSISLTLIQQILLDVVLIFNKVSSISKKKQVVAINQEGIQIDTRNSYSQLELNEVQVEWADFLAQYI</sequence>
<dbReference type="EMBL" id="SSTD01004937">
    <property type="protein sequence ID" value="TYK22614.1"/>
    <property type="molecule type" value="Genomic_DNA"/>
</dbReference>